<dbReference type="AlphaFoldDB" id="A0ABD0KLP2"/>
<name>A0ABD0KLP2_9CAEN</name>
<sequence>MTLHDGKAGHGRLLPPPGGALCQPRKDYVAEIVEVSLFIITIVQVFDRRLSSGSKKRHQTALSAFSRLLSPDLVQCALTARGKTIPGCSGSPDTGNDVGVLPLRGSEGRGNAVRQRYETRRVFLTTIVRSSCHWIYWYYKANFSSTVLWGDNSGEKGDVLNTSLSSPGLNPGPNPTLAAVILSSPGTRLMCGVGGSVDANGPSELGNRGKHAGSDKGFAMLSPCSDGEFAGVRV</sequence>
<evidence type="ECO:0000313" key="2">
    <source>
        <dbReference type="Proteomes" id="UP001519460"/>
    </source>
</evidence>
<organism evidence="1 2">
    <name type="scientific">Batillaria attramentaria</name>
    <dbReference type="NCBI Taxonomy" id="370345"/>
    <lineage>
        <taxon>Eukaryota</taxon>
        <taxon>Metazoa</taxon>
        <taxon>Spiralia</taxon>
        <taxon>Lophotrochozoa</taxon>
        <taxon>Mollusca</taxon>
        <taxon>Gastropoda</taxon>
        <taxon>Caenogastropoda</taxon>
        <taxon>Sorbeoconcha</taxon>
        <taxon>Cerithioidea</taxon>
        <taxon>Batillariidae</taxon>
        <taxon>Batillaria</taxon>
    </lineage>
</organism>
<comment type="caution">
    <text evidence="1">The sequence shown here is derived from an EMBL/GenBank/DDBJ whole genome shotgun (WGS) entry which is preliminary data.</text>
</comment>
<feature type="non-terminal residue" evidence="1">
    <location>
        <position position="234"/>
    </location>
</feature>
<protein>
    <submittedName>
        <fullName evidence="1">Uncharacterized protein</fullName>
    </submittedName>
</protein>
<keyword evidence="2" id="KW-1185">Reference proteome</keyword>
<dbReference type="Proteomes" id="UP001519460">
    <property type="component" value="Unassembled WGS sequence"/>
</dbReference>
<reference evidence="1 2" key="1">
    <citation type="journal article" date="2023" name="Sci. Data">
        <title>Genome assembly of the Korean intertidal mud-creeper Batillaria attramentaria.</title>
        <authorList>
            <person name="Patra A.K."/>
            <person name="Ho P.T."/>
            <person name="Jun S."/>
            <person name="Lee S.J."/>
            <person name="Kim Y."/>
            <person name="Won Y.J."/>
        </authorList>
    </citation>
    <scope>NUCLEOTIDE SEQUENCE [LARGE SCALE GENOMIC DNA]</scope>
    <source>
        <strain evidence="1">Wonlab-2016</strain>
    </source>
</reference>
<dbReference type="EMBL" id="JACVVK020000154">
    <property type="protein sequence ID" value="KAK7488130.1"/>
    <property type="molecule type" value="Genomic_DNA"/>
</dbReference>
<proteinExistence type="predicted"/>
<accession>A0ABD0KLP2</accession>
<gene>
    <name evidence="1" type="ORF">BaRGS_00020572</name>
</gene>
<evidence type="ECO:0000313" key="1">
    <source>
        <dbReference type="EMBL" id="KAK7488130.1"/>
    </source>
</evidence>